<organism evidence="1 2">
    <name type="scientific">Candidatus Curtissbacteria bacterium GW2011_GWA1_40_24</name>
    <dbReference type="NCBI Taxonomy" id="1618406"/>
    <lineage>
        <taxon>Bacteria</taxon>
        <taxon>Candidatus Curtissiibacteriota</taxon>
    </lineage>
</organism>
<comment type="caution">
    <text evidence="1">The sequence shown here is derived from an EMBL/GenBank/DDBJ whole genome shotgun (WGS) entry which is preliminary data.</text>
</comment>
<proteinExistence type="predicted"/>
<dbReference type="EMBL" id="LBYQ01000001">
    <property type="protein sequence ID" value="KKR55707.1"/>
    <property type="molecule type" value="Genomic_DNA"/>
</dbReference>
<sequence length="118" mass="13000">MVGPLTLNQVILVRLQVPQPNINKSMLKIIGNDIVREGTKIGWISGNDIFDQGGNKIGYFTGDDIYDHRGTKIGYLESNYIKYGGGSRSISVKENRRKITGGAYSDICRAAIRLLLGI</sequence>
<accession>A0A0G0UZD5</accession>
<evidence type="ECO:0000313" key="1">
    <source>
        <dbReference type="EMBL" id="KKR55707.1"/>
    </source>
</evidence>
<dbReference type="AlphaFoldDB" id="A0A0G0UZD5"/>
<gene>
    <name evidence="1" type="ORF">UT92_C0001G0050</name>
</gene>
<protein>
    <submittedName>
        <fullName evidence="1">Uncharacterized protein</fullName>
    </submittedName>
</protein>
<evidence type="ECO:0000313" key="2">
    <source>
        <dbReference type="Proteomes" id="UP000034489"/>
    </source>
</evidence>
<reference evidence="1 2" key="1">
    <citation type="journal article" date="2015" name="Nature">
        <title>rRNA introns, odd ribosomes, and small enigmatic genomes across a large radiation of phyla.</title>
        <authorList>
            <person name="Brown C.T."/>
            <person name="Hug L.A."/>
            <person name="Thomas B.C."/>
            <person name="Sharon I."/>
            <person name="Castelle C.J."/>
            <person name="Singh A."/>
            <person name="Wilkins M.J."/>
            <person name="Williams K.H."/>
            <person name="Banfield J.F."/>
        </authorList>
    </citation>
    <scope>NUCLEOTIDE SEQUENCE [LARGE SCALE GENOMIC DNA]</scope>
</reference>
<name>A0A0G0UZD5_9BACT</name>
<dbReference type="Proteomes" id="UP000034489">
    <property type="component" value="Unassembled WGS sequence"/>
</dbReference>